<dbReference type="RefSeq" id="WP_142526052.1">
    <property type="nucleotide sequence ID" value="NZ_CABFUZ020000258.1"/>
</dbReference>
<dbReference type="OrthoDB" id="193599at2"/>
<reference evidence="2" key="1">
    <citation type="submission" date="2019-09" db="EMBL/GenBank/DDBJ databases">
        <authorList>
            <person name="Cremers G."/>
        </authorList>
    </citation>
    <scope>NUCLEOTIDE SEQUENCE [LARGE SCALE GENOMIC DNA]</scope>
    <source>
        <strain evidence="2">3B</strain>
    </source>
</reference>
<organism evidence="2 3">
    <name type="scientific">Methylacidimicrobium cyclopophantes</name>
    <dbReference type="NCBI Taxonomy" id="1041766"/>
    <lineage>
        <taxon>Bacteria</taxon>
        <taxon>Pseudomonadati</taxon>
        <taxon>Verrucomicrobiota</taxon>
        <taxon>Methylacidimicrobium</taxon>
    </lineage>
</organism>
<dbReference type="Pfam" id="PF08241">
    <property type="entry name" value="Methyltransf_11"/>
    <property type="match status" value="1"/>
</dbReference>
<evidence type="ECO:0000259" key="1">
    <source>
        <dbReference type="Pfam" id="PF08241"/>
    </source>
</evidence>
<dbReference type="SUPFAM" id="SSF53335">
    <property type="entry name" value="S-adenosyl-L-methionine-dependent methyltransferases"/>
    <property type="match status" value="1"/>
</dbReference>
<gene>
    <name evidence="2" type="ORF">MAMC_02180</name>
</gene>
<dbReference type="AlphaFoldDB" id="A0A5E6MK49"/>
<dbReference type="Proteomes" id="UP000381693">
    <property type="component" value="Unassembled WGS sequence"/>
</dbReference>
<dbReference type="EMBL" id="CABFUZ020000258">
    <property type="protein sequence ID" value="VVM08465.1"/>
    <property type="molecule type" value="Genomic_DNA"/>
</dbReference>
<name>A0A5E6MK49_9BACT</name>
<accession>A0A5E6MK49</accession>
<evidence type="ECO:0000313" key="2">
    <source>
        <dbReference type="EMBL" id="VVM08465.1"/>
    </source>
</evidence>
<protein>
    <recommendedName>
        <fullName evidence="1">Methyltransferase type 11 domain-containing protein</fullName>
    </recommendedName>
</protein>
<keyword evidence="3" id="KW-1185">Reference proteome</keyword>
<proteinExistence type="predicted"/>
<dbReference type="InterPro" id="IPR013216">
    <property type="entry name" value="Methyltransf_11"/>
</dbReference>
<evidence type="ECO:0000313" key="3">
    <source>
        <dbReference type="Proteomes" id="UP000381693"/>
    </source>
</evidence>
<comment type="caution">
    <text evidence="2">The sequence shown here is derived from an EMBL/GenBank/DDBJ whole genome shotgun (WGS) entry which is preliminary data.</text>
</comment>
<dbReference type="Gene3D" id="3.40.50.150">
    <property type="entry name" value="Vaccinia Virus protein VP39"/>
    <property type="match status" value="1"/>
</dbReference>
<dbReference type="InterPro" id="IPR029063">
    <property type="entry name" value="SAM-dependent_MTases_sf"/>
</dbReference>
<sequence>MSRRAEFSRYIPHPKEPGILAIEIGPWFAPIFPKKEGYPCLVLDLYDRKTLQERAERDPYIPRERIPDIEEVDLVGSASEIAEIVAAHYPLSSFAYIISSHNFEHLPNPIRFLQGCAKVLKPGGYPLDGPTRCTHLF</sequence>
<feature type="domain" description="Methyltransferase type 11" evidence="1">
    <location>
        <begin position="87"/>
        <end position="125"/>
    </location>
</feature>